<dbReference type="Pfam" id="PF12660">
    <property type="entry name" value="zf-TFIIIC"/>
    <property type="match status" value="1"/>
</dbReference>
<organism evidence="2 3">
    <name type="scientific">Kluyveromyces marxianus</name>
    <name type="common">Yeast</name>
    <name type="synonym">Candida kefyr</name>
    <dbReference type="NCBI Taxonomy" id="4911"/>
    <lineage>
        <taxon>Eukaryota</taxon>
        <taxon>Fungi</taxon>
        <taxon>Dikarya</taxon>
        <taxon>Ascomycota</taxon>
        <taxon>Saccharomycotina</taxon>
        <taxon>Saccharomycetes</taxon>
        <taxon>Saccharomycetales</taxon>
        <taxon>Saccharomycetaceae</taxon>
        <taxon>Kluyveromyces</taxon>
    </lineage>
</organism>
<name>A0ABX6EYB8_KLUMA</name>
<dbReference type="InterPro" id="IPR024764">
    <property type="entry name" value="TFIIIC_Znf"/>
</dbReference>
<evidence type="ECO:0000313" key="2">
    <source>
        <dbReference type="EMBL" id="QGN16078.1"/>
    </source>
</evidence>
<gene>
    <name evidence="2" type="primary">TFC8</name>
    <name evidence="2" type="ORF">FIM1_2778</name>
</gene>
<dbReference type="Gene3D" id="2.130.10.10">
    <property type="entry name" value="YVTN repeat-like/Quinoprotein amine dehydrogenase"/>
    <property type="match status" value="1"/>
</dbReference>
<evidence type="ECO:0000259" key="1">
    <source>
        <dbReference type="Pfam" id="PF12660"/>
    </source>
</evidence>
<accession>A0ABX6EYB8</accession>
<evidence type="ECO:0000313" key="3">
    <source>
        <dbReference type="Proteomes" id="UP000422736"/>
    </source>
</evidence>
<reference evidence="2 3" key="1">
    <citation type="submission" date="2016-03" db="EMBL/GenBank/DDBJ databases">
        <title>How can Kluyveromyces marxianus grow so fast - potential evolutionary course in Saccharomyces Complex revealed by comparative genomics.</title>
        <authorList>
            <person name="Mo W."/>
            <person name="Lu W."/>
            <person name="Yang X."/>
            <person name="Qi J."/>
            <person name="Lv H."/>
        </authorList>
    </citation>
    <scope>NUCLEOTIDE SEQUENCE [LARGE SCALE GENOMIC DNA]</scope>
    <source>
        <strain evidence="2 3">FIM1</strain>
    </source>
</reference>
<feature type="domain" description="Transcription factor IIIC putative zinc-finger" evidence="1">
    <location>
        <begin position="512"/>
        <end position="578"/>
    </location>
</feature>
<dbReference type="Proteomes" id="UP000422736">
    <property type="component" value="Chromosome 4"/>
</dbReference>
<dbReference type="InterPro" id="IPR036322">
    <property type="entry name" value="WD40_repeat_dom_sf"/>
</dbReference>
<sequence>MSVLQDLKITRKALEHWTDNICWGKDGTLYISTQPQLTVCEPVFNKPMERQLKSLFHSKELDLPKPDNKFENSQFDENQLLLSQPEPVIERCIPSSHPGLIAAITKHGNVILYQGNNLVSQIDNPNAPLPTRAYHSLCWNEKSDLLFTGSETNSVEIFSVSVLAGSLVSASYKASIQLSTADAGNNQTWVTHMRYKDGLIVCANSNNEVYVVNLETESAKKIKNASRCAITDIQFVGNNILISSIGSLVSYNTKQNISSAEKFDICAEFFIIPLPDEESAILLSNKTGVKVQFKDSGFILSSDDIISPTLEKRFLKWNNTFNEYHKYETKLYIRGCTISPDGYTVAVLYDIEKVLLKYSIPSEQVFRLLILPLSNKWEVSDKASGLAWYQSYAIYNELPMNNACLSKSSEFDCSLSFPDYLSSILESKDLLTWRFNNLIEDVPSAKKIHEYIFMYVMKHLDEVENPLDKAYTIWLSQLLERKVDLELDPITFNGPFISEEFDFQKNANQDIITSELNHKWRRCSVTGFPLLSTFIRICPVSKTRVIDIEQDKLNEYGWLSTTVLKTFGNISIFTGTKMTNV</sequence>
<dbReference type="EMBL" id="CP015057">
    <property type="protein sequence ID" value="QGN16078.1"/>
    <property type="molecule type" value="Genomic_DNA"/>
</dbReference>
<protein>
    <submittedName>
        <fullName evidence="2">Transcription factor tau 60 kDa subunit</fullName>
    </submittedName>
</protein>
<proteinExistence type="predicted"/>
<dbReference type="InterPro" id="IPR015943">
    <property type="entry name" value="WD40/YVTN_repeat-like_dom_sf"/>
</dbReference>
<keyword evidence="3" id="KW-1185">Reference proteome</keyword>
<dbReference type="SUPFAM" id="SSF50978">
    <property type="entry name" value="WD40 repeat-like"/>
    <property type="match status" value="1"/>
</dbReference>